<evidence type="ECO:0000313" key="2">
    <source>
        <dbReference type="Proteomes" id="UP000054632"/>
    </source>
</evidence>
<dbReference type="AlphaFoldDB" id="A0A0V1EHT5"/>
<accession>A0A0V1EHT5</accession>
<evidence type="ECO:0000313" key="1">
    <source>
        <dbReference type="EMBL" id="KRY73381.1"/>
    </source>
</evidence>
<gene>
    <name evidence="1" type="ORF">T4A_1543</name>
</gene>
<dbReference type="EMBL" id="JYDR01000035">
    <property type="protein sequence ID" value="KRY73381.1"/>
    <property type="molecule type" value="Genomic_DNA"/>
</dbReference>
<sequence>MPMLHLDVILKTNTGQRHKLATTFVIMNRVIVKIRRKSNKTCFEYSCKLTVKDFADDPVFTTWKDATSKLKENFPYFQAYVRIWSSFSPGAQSGPFGRARSASERQRCEMARAHPLRCVPVVALNGCRRG</sequence>
<organism evidence="1 2">
    <name type="scientific">Trichinella pseudospiralis</name>
    <name type="common">Parasitic roundworm</name>
    <dbReference type="NCBI Taxonomy" id="6337"/>
    <lineage>
        <taxon>Eukaryota</taxon>
        <taxon>Metazoa</taxon>
        <taxon>Ecdysozoa</taxon>
        <taxon>Nematoda</taxon>
        <taxon>Enoplea</taxon>
        <taxon>Dorylaimia</taxon>
        <taxon>Trichinellida</taxon>
        <taxon>Trichinellidae</taxon>
        <taxon>Trichinella</taxon>
    </lineage>
</organism>
<name>A0A0V1EHT5_TRIPS</name>
<proteinExistence type="predicted"/>
<reference evidence="1 2" key="1">
    <citation type="submission" date="2015-01" db="EMBL/GenBank/DDBJ databases">
        <title>Evolution of Trichinella species and genotypes.</title>
        <authorList>
            <person name="Korhonen P.K."/>
            <person name="Edoardo P."/>
            <person name="Giuseppe L.R."/>
            <person name="Gasser R.B."/>
        </authorList>
    </citation>
    <scope>NUCLEOTIDE SEQUENCE [LARGE SCALE GENOMIC DNA]</scope>
    <source>
        <strain evidence="1">ISS13</strain>
    </source>
</reference>
<protein>
    <submittedName>
        <fullName evidence="1">Uncharacterized protein</fullName>
    </submittedName>
</protein>
<comment type="caution">
    <text evidence="1">The sequence shown here is derived from an EMBL/GenBank/DDBJ whole genome shotgun (WGS) entry which is preliminary data.</text>
</comment>
<dbReference type="Proteomes" id="UP000054632">
    <property type="component" value="Unassembled WGS sequence"/>
</dbReference>